<dbReference type="Proteomes" id="UP001152561">
    <property type="component" value="Unassembled WGS sequence"/>
</dbReference>
<evidence type="ECO:0000313" key="2">
    <source>
        <dbReference type="Proteomes" id="UP001152561"/>
    </source>
</evidence>
<comment type="caution">
    <text evidence="1">The sequence shown here is derived from an EMBL/GenBank/DDBJ whole genome shotgun (WGS) entry which is preliminary data.</text>
</comment>
<dbReference type="EMBL" id="JAJAGQ010000005">
    <property type="protein sequence ID" value="KAJ8563645.1"/>
    <property type="molecule type" value="Genomic_DNA"/>
</dbReference>
<reference evidence="2" key="1">
    <citation type="journal article" date="2023" name="Proc. Natl. Acad. Sci. U.S.A.">
        <title>Genomic and structural basis for evolution of tropane alkaloid biosynthesis.</title>
        <authorList>
            <person name="Wanga Y.-J."/>
            <person name="Taina T."/>
            <person name="Yua J.-Y."/>
            <person name="Lia J."/>
            <person name="Xua B."/>
            <person name="Chenc J."/>
            <person name="D'Auriad J.C."/>
            <person name="Huanga J.-P."/>
            <person name="Huanga S.-X."/>
        </authorList>
    </citation>
    <scope>NUCLEOTIDE SEQUENCE [LARGE SCALE GENOMIC DNA]</scope>
    <source>
        <strain evidence="2">cv. KIB-2019</strain>
    </source>
</reference>
<name>A0A9Q1RMQ8_9SOLA</name>
<dbReference type="OrthoDB" id="1869436at2759"/>
<evidence type="ECO:0008006" key="3">
    <source>
        <dbReference type="Google" id="ProtNLM"/>
    </source>
</evidence>
<proteinExistence type="predicted"/>
<dbReference type="AlphaFoldDB" id="A0A9Q1RMQ8"/>
<organism evidence="1 2">
    <name type="scientific">Anisodus acutangulus</name>
    <dbReference type="NCBI Taxonomy" id="402998"/>
    <lineage>
        <taxon>Eukaryota</taxon>
        <taxon>Viridiplantae</taxon>
        <taxon>Streptophyta</taxon>
        <taxon>Embryophyta</taxon>
        <taxon>Tracheophyta</taxon>
        <taxon>Spermatophyta</taxon>
        <taxon>Magnoliopsida</taxon>
        <taxon>eudicotyledons</taxon>
        <taxon>Gunneridae</taxon>
        <taxon>Pentapetalae</taxon>
        <taxon>asterids</taxon>
        <taxon>lamiids</taxon>
        <taxon>Solanales</taxon>
        <taxon>Solanaceae</taxon>
        <taxon>Solanoideae</taxon>
        <taxon>Hyoscyameae</taxon>
        <taxon>Anisodus</taxon>
    </lineage>
</organism>
<protein>
    <recommendedName>
        <fullName evidence="3">Ubiquitin-like protease family profile domain-containing protein</fullName>
    </recommendedName>
</protein>
<gene>
    <name evidence="1" type="ORF">K7X08_032097</name>
</gene>
<evidence type="ECO:0000313" key="1">
    <source>
        <dbReference type="EMBL" id="KAJ8563645.1"/>
    </source>
</evidence>
<sequence>MILARRNPRRCGQCPKLAKAQYQQPCVVAVSPFLAMAFNAPSVLYQGSAKEVGGSRSEEQSPLRPFGCLHPSSMQMFTTIVGQRQKWTCSTMVKYVKAPLQPGGTECGYCVVRFMKELMLDSTLMTNNFYVKHMYSQEELDDIRVEWGLHFSKILAKTEVGKLNADE</sequence>
<accession>A0A9Q1RMQ8</accession>
<keyword evidence="2" id="KW-1185">Reference proteome</keyword>